<dbReference type="Pfam" id="PF10313">
    <property type="entry name" value="DUF2415"/>
    <property type="match status" value="1"/>
</dbReference>
<dbReference type="PROSITE" id="PS50082">
    <property type="entry name" value="WD_REPEATS_2"/>
    <property type="match status" value="1"/>
</dbReference>
<accession>A0AAW1PEV9</accession>
<dbReference type="GO" id="GO:0061630">
    <property type="term" value="F:ubiquitin protein ligase activity"/>
    <property type="evidence" value="ECO:0007669"/>
    <property type="project" value="InterPro"/>
</dbReference>
<dbReference type="Pfam" id="PF00400">
    <property type="entry name" value="WD40"/>
    <property type="match status" value="1"/>
</dbReference>
<keyword evidence="2" id="KW-0853">WD repeat</keyword>
<dbReference type="SMART" id="SM00320">
    <property type="entry name" value="WD40"/>
    <property type="match status" value="5"/>
</dbReference>
<organism evidence="4 5">
    <name type="scientific">[Myrmecia] bisecta</name>
    <dbReference type="NCBI Taxonomy" id="41462"/>
    <lineage>
        <taxon>Eukaryota</taxon>
        <taxon>Viridiplantae</taxon>
        <taxon>Chlorophyta</taxon>
        <taxon>core chlorophytes</taxon>
        <taxon>Trebouxiophyceae</taxon>
        <taxon>Trebouxiales</taxon>
        <taxon>Trebouxiaceae</taxon>
        <taxon>Myrmecia</taxon>
    </lineage>
</organism>
<evidence type="ECO:0000313" key="4">
    <source>
        <dbReference type="EMBL" id="KAK9806324.1"/>
    </source>
</evidence>
<dbReference type="AlphaFoldDB" id="A0AAW1PEV9"/>
<dbReference type="PROSITE" id="PS50908">
    <property type="entry name" value="RWD"/>
    <property type="match status" value="1"/>
</dbReference>
<dbReference type="PANTHER" id="PTHR13198:SF4">
    <property type="entry name" value="E3 UBIQUITIN-PROTEIN LIGASE RNF25"/>
    <property type="match status" value="1"/>
</dbReference>
<dbReference type="GO" id="GO:0051246">
    <property type="term" value="P:regulation of protein metabolic process"/>
    <property type="evidence" value="ECO:0007669"/>
    <property type="project" value="UniProtKB-ARBA"/>
</dbReference>
<dbReference type="Gene3D" id="3.10.110.10">
    <property type="entry name" value="Ubiquitin Conjugating Enzyme"/>
    <property type="match status" value="1"/>
</dbReference>
<name>A0AAW1PEV9_9CHLO</name>
<dbReference type="GO" id="GO:0033554">
    <property type="term" value="P:cellular response to stress"/>
    <property type="evidence" value="ECO:0007669"/>
    <property type="project" value="UniProtKB-ARBA"/>
</dbReference>
<dbReference type="GO" id="GO:0016567">
    <property type="term" value="P:protein ubiquitination"/>
    <property type="evidence" value="ECO:0007669"/>
    <property type="project" value="TreeGrafter"/>
</dbReference>
<dbReference type="SUPFAM" id="SSF57850">
    <property type="entry name" value="RING/U-box"/>
    <property type="match status" value="1"/>
</dbReference>
<dbReference type="Proteomes" id="UP001489004">
    <property type="component" value="Unassembled WGS sequence"/>
</dbReference>
<evidence type="ECO:0000256" key="1">
    <source>
        <dbReference type="ARBA" id="ARBA00038452"/>
    </source>
</evidence>
<dbReference type="InterPro" id="IPR039133">
    <property type="entry name" value="RNF25"/>
</dbReference>
<dbReference type="EMBL" id="JALJOR010000014">
    <property type="protein sequence ID" value="KAK9806324.1"/>
    <property type="molecule type" value="Genomic_DNA"/>
</dbReference>
<feature type="domain" description="RWD" evidence="3">
    <location>
        <begin position="7"/>
        <end position="113"/>
    </location>
</feature>
<comment type="caution">
    <text evidence="4">The sequence shown here is derived from an EMBL/GenBank/DDBJ whole genome shotgun (WGS) entry which is preliminary data.</text>
</comment>
<dbReference type="SUPFAM" id="SSF50978">
    <property type="entry name" value="WD40 repeat-like"/>
    <property type="match status" value="1"/>
</dbReference>
<dbReference type="GO" id="GO:0010468">
    <property type="term" value="P:regulation of gene expression"/>
    <property type="evidence" value="ECO:0007669"/>
    <property type="project" value="UniProtKB-ARBA"/>
</dbReference>
<evidence type="ECO:0000313" key="5">
    <source>
        <dbReference type="Proteomes" id="UP001489004"/>
    </source>
</evidence>
<dbReference type="InterPro" id="IPR013083">
    <property type="entry name" value="Znf_RING/FYVE/PHD"/>
</dbReference>
<dbReference type="SUPFAM" id="SSF54495">
    <property type="entry name" value="UBC-like"/>
    <property type="match status" value="1"/>
</dbReference>
<dbReference type="InterPro" id="IPR006575">
    <property type="entry name" value="RWD_dom"/>
</dbReference>
<comment type="similarity">
    <text evidence="1">Belongs to the WD repeat WDR59 family.</text>
</comment>
<sequence length="628" mass="69546">MDEEVAIEIEALQYTVGDSLQVLTEQPLTVAIDIHPYTADDVQKQFVQAKLVISLNPGYPAEVPQIQLQDVKGLTDARLAQLQRTLESEAASLAGEMMLGHLCEVAKETLTSMNQPDGACIFCMECLVASADEEAKLTRLPCYHCFHFRCFARWWRWEQQHLAAKRARMQQEFGAAAQFRLPKAGLVPDADGIFTIACPSCRLEVLPQDLAHVQHRLAACDAHDMHAEEDHSVRLAAEEMNRLRLMQRQQAAIFERQRQRGGIVSEHLRDLDTELHPEQVRFHRRMAAAAADAQQRLSESCECETSQVEEDTFVHHQGLYDRRSTIQHWQLRDLISCGDKEDEVFCVHHNRTMRYNTSLQRATVEQELAFAPTSMTVGHGYIAAGGQSSQLDVRHLETGECVFKGHVGGSVNNALHFGRDQAGELLLFICNNDDTVKVFSPAKEDLVASIQCPVPINYAALSPDGRHLVCVGDSFHTYVYTATPSGFACSGTFAEAKDAGMSCGWNAAGTCFAAGSQDGRLNVWEHRSGKVVAQFKTKGACRGVKFSGGSVDLLAFTEHESVCHVVDARSYSSRQTIRCAPGPQDYHISGLAFSPSSQRLYVGMEDLGIARYDVDVLGRSSFPCGQLL</sequence>
<gene>
    <name evidence="4" type="ORF">WJX72_010353</name>
</gene>
<dbReference type="Pfam" id="PF05773">
    <property type="entry name" value="RWD"/>
    <property type="match status" value="1"/>
</dbReference>
<dbReference type="PANTHER" id="PTHR13198">
    <property type="entry name" value="RING FINGER PROTEIN 25"/>
    <property type="match status" value="1"/>
</dbReference>
<dbReference type="InterPro" id="IPR016135">
    <property type="entry name" value="UBQ-conjugating_enzyme/RWD"/>
</dbReference>
<keyword evidence="5" id="KW-1185">Reference proteome</keyword>
<dbReference type="InterPro" id="IPR001841">
    <property type="entry name" value="Znf_RING"/>
</dbReference>
<dbReference type="CDD" id="cd16448">
    <property type="entry name" value="RING-H2"/>
    <property type="match status" value="1"/>
</dbReference>
<reference evidence="4 5" key="1">
    <citation type="journal article" date="2024" name="Nat. Commun.">
        <title>Phylogenomics reveals the evolutionary origins of lichenization in chlorophyte algae.</title>
        <authorList>
            <person name="Puginier C."/>
            <person name="Libourel C."/>
            <person name="Otte J."/>
            <person name="Skaloud P."/>
            <person name="Haon M."/>
            <person name="Grisel S."/>
            <person name="Petersen M."/>
            <person name="Berrin J.G."/>
            <person name="Delaux P.M."/>
            <person name="Dal Grande F."/>
            <person name="Keller J."/>
        </authorList>
    </citation>
    <scope>NUCLEOTIDE SEQUENCE [LARGE SCALE GENOMIC DNA]</scope>
    <source>
        <strain evidence="4 5">SAG 2043</strain>
    </source>
</reference>
<dbReference type="CDD" id="cd23818">
    <property type="entry name" value="RWD_RNF25"/>
    <property type="match status" value="1"/>
</dbReference>
<dbReference type="SMART" id="SM00591">
    <property type="entry name" value="RWD"/>
    <property type="match status" value="1"/>
</dbReference>
<protein>
    <recommendedName>
        <fullName evidence="3">RWD domain-containing protein</fullName>
    </recommendedName>
</protein>
<dbReference type="InterPro" id="IPR015943">
    <property type="entry name" value="WD40/YVTN_repeat-like_dom_sf"/>
</dbReference>
<dbReference type="InterPro" id="IPR036322">
    <property type="entry name" value="WD40_repeat_dom_sf"/>
</dbReference>
<evidence type="ECO:0000259" key="3">
    <source>
        <dbReference type="PROSITE" id="PS50908"/>
    </source>
</evidence>
<evidence type="ECO:0000256" key="2">
    <source>
        <dbReference type="PROSITE-ProRule" id="PRU00221"/>
    </source>
</evidence>
<dbReference type="FunFam" id="3.10.110.10:FF:000050">
    <property type="entry name" value="eIF-2-alpha kinase GCN2"/>
    <property type="match status" value="1"/>
</dbReference>
<dbReference type="InterPro" id="IPR019417">
    <property type="entry name" value="DUF2415"/>
</dbReference>
<dbReference type="GO" id="GO:0005634">
    <property type="term" value="C:nucleus"/>
    <property type="evidence" value="ECO:0007669"/>
    <property type="project" value="TreeGrafter"/>
</dbReference>
<feature type="repeat" description="WD" evidence="2">
    <location>
        <begin position="505"/>
        <end position="534"/>
    </location>
</feature>
<dbReference type="Gene3D" id="2.130.10.10">
    <property type="entry name" value="YVTN repeat-like/Quinoprotein amine dehydrogenase"/>
    <property type="match status" value="2"/>
</dbReference>
<dbReference type="InterPro" id="IPR001680">
    <property type="entry name" value="WD40_rpt"/>
</dbReference>
<dbReference type="GO" id="GO:0009893">
    <property type="term" value="P:positive regulation of metabolic process"/>
    <property type="evidence" value="ECO:0007669"/>
    <property type="project" value="UniProtKB-ARBA"/>
</dbReference>
<proteinExistence type="inferred from homology"/>
<dbReference type="SMART" id="SM00184">
    <property type="entry name" value="RING"/>
    <property type="match status" value="1"/>
</dbReference>
<dbReference type="Gene3D" id="3.30.40.10">
    <property type="entry name" value="Zinc/RING finger domain, C3HC4 (zinc finger)"/>
    <property type="match status" value="1"/>
</dbReference>